<dbReference type="InterPro" id="IPR036390">
    <property type="entry name" value="WH_DNA-bd_sf"/>
</dbReference>
<dbReference type="RefSeq" id="WP_095238404.1">
    <property type="nucleotide sequence ID" value="NZ_CP155469.1"/>
</dbReference>
<evidence type="ECO:0000256" key="1">
    <source>
        <dbReference type="ARBA" id="ARBA00021390"/>
    </source>
</evidence>
<keyword evidence="3" id="KW-0805">Transcription regulation</keyword>
<dbReference type="AlphaFoldDB" id="A0A268S0S8"/>
<dbReference type="Pfam" id="PF08220">
    <property type="entry name" value="HTH_DeoR"/>
    <property type="match status" value="1"/>
</dbReference>
<keyword evidence="2" id="KW-0678">Repressor</keyword>
<dbReference type="Pfam" id="PF00455">
    <property type="entry name" value="DeoRC"/>
    <property type="match status" value="1"/>
</dbReference>
<dbReference type="PROSITE" id="PS00894">
    <property type="entry name" value="HTH_DEOR_1"/>
    <property type="match status" value="1"/>
</dbReference>
<dbReference type="GO" id="GO:0003700">
    <property type="term" value="F:DNA-binding transcription factor activity"/>
    <property type="evidence" value="ECO:0007669"/>
    <property type="project" value="InterPro"/>
</dbReference>
<evidence type="ECO:0000256" key="5">
    <source>
        <dbReference type="ARBA" id="ARBA00023163"/>
    </source>
</evidence>
<dbReference type="PANTHER" id="PTHR30363:SF4">
    <property type="entry name" value="GLYCEROL-3-PHOSPHATE REGULON REPRESSOR"/>
    <property type="match status" value="1"/>
</dbReference>
<keyword evidence="5" id="KW-0804">Transcription</keyword>
<sequence length="252" mass="28048">MLKEERLQRIVKMLEQSDMIKVADVMKELQVADMTVRRDLQALEEAGLLVRLHGGATKAGYKELSNTEKQSLNQKEKKAIAKQAASLIHDHDTVFLGPGTTNESMHAYIQASDVKIVTTSLPIFMKFKGDSRFELLLAGGEYRERTGSFIGALTRQLLGALRFNKAFIGTNGIHGGEVTAANEEEGEGHRIVCKRTEQLYITADHSKFGVSAFYTFCRLQEATAVITDSLLDKNTLNELKNHTQVFSAQMPE</sequence>
<evidence type="ECO:0000256" key="6">
    <source>
        <dbReference type="ARBA" id="ARBA00024937"/>
    </source>
</evidence>
<dbReference type="InterPro" id="IPR001034">
    <property type="entry name" value="DeoR_HTH"/>
</dbReference>
<dbReference type="InterPro" id="IPR018356">
    <property type="entry name" value="Tscrpt_reg_HTH_DeoR_CS"/>
</dbReference>
<dbReference type="SUPFAM" id="SSF100950">
    <property type="entry name" value="NagB/RpiA/CoA transferase-like"/>
    <property type="match status" value="1"/>
</dbReference>
<evidence type="ECO:0000256" key="2">
    <source>
        <dbReference type="ARBA" id="ARBA00022491"/>
    </source>
</evidence>
<dbReference type="PRINTS" id="PR00037">
    <property type="entry name" value="HTHLACR"/>
</dbReference>
<evidence type="ECO:0000313" key="8">
    <source>
        <dbReference type="EMBL" id="PAF25291.1"/>
    </source>
</evidence>
<dbReference type="SMART" id="SM01134">
    <property type="entry name" value="DeoRC"/>
    <property type="match status" value="1"/>
</dbReference>
<dbReference type="InterPro" id="IPR037171">
    <property type="entry name" value="NagB/RpiA_transferase-like"/>
</dbReference>
<accession>A0A268S0S8</accession>
<evidence type="ECO:0000256" key="4">
    <source>
        <dbReference type="ARBA" id="ARBA00023125"/>
    </source>
</evidence>
<reference evidence="8 9" key="1">
    <citation type="submission" date="2017-07" db="EMBL/GenBank/DDBJ databases">
        <title>Isolation and whole genome analysis of endospore-forming bacteria from heroin.</title>
        <authorList>
            <person name="Kalinowski J."/>
            <person name="Ahrens B."/>
            <person name="Al-Dilaimi A."/>
            <person name="Winkler A."/>
            <person name="Wibberg D."/>
            <person name="Schleenbecker U."/>
            <person name="Ruckert C."/>
            <person name="Wolfel R."/>
            <person name="Grass G."/>
        </authorList>
    </citation>
    <scope>NUCLEOTIDE SEQUENCE [LARGE SCALE GENOMIC DNA]</scope>
    <source>
        <strain evidence="8 9">7523-2</strain>
    </source>
</reference>
<organism evidence="8 9">
    <name type="scientific">Shouchella clausii</name>
    <name type="common">Alkalihalobacillus clausii</name>
    <dbReference type="NCBI Taxonomy" id="79880"/>
    <lineage>
        <taxon>Bacteria</taxon>
        <taxon>Bacillati</taxon>
        <taxon>Bacillota</taxon>
        <taxon>Bacilli</taxon>
        <taxon>Bacillales</taxon>
        <taxon>Bacillaceae</taxon>
        <taxon>Shouchella</taxon>
    </lineage>
</organism>
<dbReference type="Gene3D" id="3.40.50.1360">
    <property type="match status" value="1"/>
</dbReference>
<dbReference type="GO" id="GO:0003677">
    <property type="term" value="F:DNA binding"/>
    <property type="evidence" value="ECO:0007669"/>
    <property type="project" value="UniProtKB-KW"/>
</dbReference>
<dbReference type="InterPro" id="IPR014036">
    <property type="entry name" value="DeoR-like_C"/>
</dbReference>
<dbReference type="InterPro" id="IPR050313">
    <property type="entry name" value="Carb_Metab_HTH_regulators"/>
</dbReference>
<dbReference type="Proteomes" id="UP000216133">
    <property type="component" value="Unassembled WGS sequence"/>
</dbReference>
<dbReference type="InterPro" id="IPR036388">
    <property type="entry name" value="WH-like_DNA-bd_sf"/>
</dbReference>
<dbReference type="Gene3D" id="1.10.10.10">
    <property type="entry name" value="Winged helix-like DNA-binding domain superfamily/Winged helix DNA-binding domain"/>
    <property type="match status" value="1"/>
</dbReference>
<dbReference type="EMBL" id="NPBS01000073">
    <property type="protein sequence ID" value="PAF25291.1"/>
    <property type="molecule type" value="Genomic_DNA"/>
</dbReference>
<dbReference type="SUPFAM" id="SSF46785">
    <property type="entry name" value="Winged helix' DNA-binding domain"/>
    <property type="match status" value="1"/>
</dbReference>
<evidence type="ECO:0000259" key="7">
    <source>
        <dbReference type="PROSITE" id="PS51000"/>
    </source>
</evidence>
<dbReference type="SMART" id="SM00420">
    <property type="entry name" value="HTH_DEOR"/>
    <property type="match status" value="1"/>
</dbReference>
<evidence type="ECO:0000313" key="9">
    <source>
        <dbReference type="Proteomes" id="UP000216133"/>
    </source>
</evidence>
<name>A0A268S0S8_SHOCL</name>
<feature type="domain" description="HTH deoR-type" evidence="7">
    <location>
        <begin position="3"/>
        <end position="58"/>
    </location>
</feature>
<proteinExistence type="predicted"/>
<gene>
    <name evidence="8" type="ORF">CHH61_14405</name>
</gene>
<protein>
    <recommendedName>
        <fullName evidence="1">Lactose phosphotransferase system repressor</fullName>
    </recommendedName>
</protein>
<keyword evidence="4" id="KW-0238">DNA-binding</keyword>
<evidence type="ECO:0000256" key="3">
    <source>
        <dbReference type="ARBA" id="ARBA00023015"/>
    </source>
</evidence>
<dbReference type="PANTHER" id="PTHR30363">
    <property type="entry name" value="HTH-TYPE TRANSCRIPTIONAL REGULATOR SRLR-RELATED"/>
    <property type="match status" value="1"/>
</dbReference>
<comment type="function">
    <text evidence="6">Repressor of the lactose catabolism operon. Galactose-6-phosphate is the inducer.</text>
</comment>
<comment type="caution">
    <text evidence="8">The sequence shown here is derived from an EMBL/GenBank/DDBJ whole genome shotgun (WGS) entry which is preliminary data.</text>
</comment>
<dbReference type="PROSITE" id="PS51000">
    <property type="entry name" value="HTH_DEOR_2"/>
    <property type="match status" value="1"/>
</dbReference>